<comment type="cofactor">
    <cofactor evidence="1 4">
        <name>pyridoxal 5'-phosphate</name>
        <dbReference type="ChEBI" id="CHEBI:597326"/>
    </cofactor>
</comment>
<dbReference type="GO" id="GO:0008483">
    <property type="term" value="F:transaminase activity"/>
    <property type="evidence" value="ECO:0007669"/>
    <property type="project" value="UniProtKB-KW"/>
</dbReference>
<keyword evidence="6" id="KW-0032">Aminotransferase</keyword>
<dbReference type="Proteomes" id="UP000622707">
    <property type="component" value="Unassembled WGS sequence"/>
</dbReference>
<sequence length="393" mass="41977">MNLLDKFAAQRALAASLAELGGVAPIATPMDEIHSATCATIGGRRTVLAGTNNYLGLTFDAACRAAAIEAIETQGTGTTGSRMASGNYASHRGLEKELAEAFGWPACMVFSTGYQTNLGVISALADTGDFLLVDADSHASIHDGCRLSNATTIRFRHNDPDNLDRRLQRLGDDARRALIVVEGVYSTLGDRAPLREIAQVKRRHGAWLLVDEAHSFGIFGPRGLGLCEDLDLLQDVDFIVGTFSKSLGGVGGFCVGRHADLDLLRFVSRPYIFTASSSPASIASTRAALRQLLDGQALRARLWKHAERFHAGAGRLGYRLGSRTPGPVAALVFEERAQAQSVWQALLDEGVYTNLMIPPATPAGVSLVRVSLSAAHDDEDIGRILAALERARG</sequence>
<dbReference type="SUPFAM" id="SSF53383">
    <property type="entry name" value="PLP-dependent transferases"/>
    <property type="match status" value="1"/>
</dbReference>
<dbReference type="InterPro" id="IPR001917">
    <property type="entry name" value="Aminotrans_II_pyridoxalP_BS"/>
</dbReference>
<evidence type="ECO:0000256" key="1">
    <source>
        <dbReference type="ARBA" id="ARBA00001933"/>
    </source>
</evidence>
<evidence type="ECO:0000256" key="4">
    <source>
        <dbReference type="RuleBase" id="RU003693"/>
    </source>
</evidence>
<reference evidence="6 7" key="1">
    <citation type="journal article" date="2017" name="Int. J. Syst. Evol. Microbiol.">
        <title>Ramlibacter alkalitolerans sp. nov., alkali-tolerant bacterium isolated from soil of ginseng.</title>
        <authorList>
            <person name="Lee D.H."/>
            <person name="Cha C.J."/>
        </authorList>
    </citation>
    <scope>NUCLEOTIDE SEQUENCE [LARGE SCALE GENOMIC DNA]</scope>
    <source>
        <strain evidence="6 7">KACC 19305</strain>
    </source>
</reference>
<dbReference type="InterPro" id="IPR015424">
    <property type="entry name" value="PyrdxlP-dep_Trfase"/>
</dbReference>
<evidence type="ECO:0000256" key="3">
    <source>
        <dbReference type="ARBA" id="ARBA00022898"/>
    </source>
</evidence>
<gene>
    <name evidence="6" type="ORF">JI746_25550</name>
</gene>
<accession>A0ABS1JWI7</accession>
<dbReference type="InterPro" id="IPR050087">
    <property type="entry name" value="AON_synthase_class-II"/>
</dbReference>
<dbReference type="PANTHER" id="PTHR13693">
    <property type="entry name" value="CLASS II AMINOTRANSFERASE/8-AMINO-7-OXONONANOATE SYNTHASE"/>
    <property type="match status" value="1"/>
</dbReference>
<comment type="similarity">
    <text evidence="4">Belongs to the class-II pyridoxal-phosphate-dependent aminotransferase family.</text>
</comment>
<dbReference type="Gene3D" id="3.90.1150.10">
    <property type="entry name" value="Aspartate Aminotransferase, domain 1"/>
    <property type="match status" value="1"/>
</dbReference>
<dbReference type="RefSeq" id="WP_201693142.1">
    <property type="nucleotide sequence ID" value="NZ_JAEQND010000019.1"/>
</dbReference>
<dbReference type="PANTHER" id="PTHR13693:SF3">
    <property type="entry name" value="LD36009P"/>
    <property type="match status" value="1"/>
</dbReference>
<dbReference type="Pfam" id="PF00155">
    <property type="entry name" value="Aminotran_1_2"/>
    <property type="match status" value="1"/>
</dbReference>
<organism evidence="6 7">
    <name type="scientific">Ramlibacter alkalitolerans</name>
    <dbReference type="NCBI Taxonomy" id="2039631"/>
    <lineage>
        <taxon>Bacteria</taxon>
        <taxon>Pseudomonadati</taxon>
        <taxon>Pseudomonadota</taxon>
        <taxon>Betaproteobacteria</taxon>
        <taxon>Burkholderiales</taxon>
        <taxon>Comamonadaceae</taxon>
        <taxon>Ramlibacter</taxon>
    </lineage>
</organism>
<name>A0ABS1JWI7_9BURK</name>
<dbReference type="EMBL" id="JAEQND010000019">
    <property type="protein sequence ID" value="MBL0428496.1"/>
    <property type="molecule type" value="Genomic_DNA"/>
</dbReference>
<evidence type="ECO:0000259" key="5">
    <source>
        <dbReference type="Pfam" id="PF00155"/>
    </source>
</evidence>
<dbReference type="NCBIfam" id="NF047599">
    <property type="entry name" value="SerpalmtaseBetaP"/>
    <property type="match status" value="1"/>
</dbReference>
<evidence type="ECO:0000313" key="6">
    <source>
        <dbReference type="EMBL" id="MBL0428496.1"/>
    </source>
</evidence>
<dbReference type="InterPro" id="IPR004839">
    <property type="entry name" value="Aminotransferase_I/II_large"/>
</dbReference>
<dbReference type="InterPro" id="IPR015421">
    <property type="entry name" value="PyrdxlP-dep_Trfase_major"/>
</dbReference>
<dbReference type="PROSITE" id="PS00599">
    <property type="entry name" value="AA_TRANSFER_CLASS_2"/>
    <property type="match status" value="1"/>
</dbReference>
<proteinExistence type="inferred from homology"/>
<keyword evidence="2" id="KW-0808">Transferase</keyword>
<dbReference type="Gene3D" id="3.40.640.10">
    <property type="entry name" value="Type I PLP-dependent aspartate aminotransferase-like (Major domain)"/>
    <property type="match status" value="1"/>
</dbReference>
<evidence type="ECO:0000256" key="2">
    <source>
        <dbReference type="ARBA" id="ARBA00022679"/>
    </source>
</evidence>
<keyword evidence="3 4" id="KW-0663">Pyridoxal phosphate</keyword>
<feature type="domain" description="Aminotransferase class I/classII large" evidence="5">
    <location>
        <begin position="50"/>
        <end position="388"/>
    </location>
</feature>
<keyword evidence="7" id="KW-1185">Reference proteome</keyword>
<dbReference type="InterPro" id="IPR015422">
    <property type="entry name" value="PyrdxlP-dep_Trfase_small"/>
</dbReference>
<protein>
    <submittedName>
        <fullName evidence="6">Aminotransferase class I/II-fold pyridoxal phosphate-dependent enzyme</fullName>
    </submittedName>
</protein>
<evidence type="ECO:0000313" key="7">
    <source>
        <dbReference type="Proteomes" id="UP000622707"/>
    </source>
</evidence>
<comment type="caution">
    <text evidence="6">The sequence shown here is derived from an EMBL/GenBank/DDBJ whole genome shotgun (WGS) entry which is preliminary data.</text>
</comment>